<keyword evidence="1" id="KW-0732">Signal</keyword>
<protein>
    <recommendedName>
        <fullName evidence="4">Peptidase C1A papain C-terminal domain-containing protein</fullName>
    </recommendedName>
</protein>
<sequence length="228" mass="26356">MKNTILLFLTLISISIIQAQELDTKIFNAFKQGNVNEGGNCVSIALIKAAYSKYGHKDIFKNVIKNDSIFKVTMRDDSLVTFSQSELELIASRANFKLKDSTEFSIRFKEYAEFCYAAMCKKNQILEGYQTLDSAITDLNNGYPTKYSYKLLGLKFKKIKPHRAKRINKLKHLVVYNTYHAVYASNGYYDECWNESGVEKIKNLKWKRFGWKCMWKMCSISGAFMIVD</sequence>
<feature type="chain" id="PRO_5002183723" description="Peptidase C1A papain C-terminal domain-containing protein" evidence="1">
    <location>
        <begin position="20"/>
        <end position="228"/>
    </location>
</feature>
<proteinExistence type="predicted"/>
<dbReference type="KEGG" id="sze:AW14_11605"/>
<dbReference type="HOGENOM" id="CLU_1214137_0_0_10"/>
<name>A0A0C5W0R9_9FLAO</name>
<dbReference type="OrthoDB" id="1333250at2"/>
<evidence type="ECO:0000256" key="1">
    <source>
        <dbReference type="SAM" id="SignalP"/>
    </source>
</evidence>
<dbReference type="AlphaFoldDB" id="A0A0C5W0R9"/>
<dbReference type="STRING" id="1454006.AW14_11605"/>
<reference evidence="2 3" key="1">
    <citation type="submission" date="2014-02" db="EMBL/GenBank/DDBJ databases">
        <authorList>
            <person name="Young C.-C."/>
            <person name="Hameed A."/>
            <person name="Huang H.-C."/>
            <person name="Shahina M."/>
        </authorList>
    </citation>
    <scope>NUCLEOTIDE SEQUENCE [LARGE SCALE GENOMIC DNA]</scope>
    <source>
        <strain evidence="2 3">CC-SAMT-1</strain>
    </source>
</reference>
<evidence type="ECO:0000313" key="2">
    <source>
        <dbReference type="EMBL" id="AJR04936.1"/>
    </source>
</evidence>
<dbReference type="RefSeq" id="WP_044638904.1">
    <property type="nucleotide sequence ID" value="NZ_CP007202.1"/>
</dbReference>
<dbReference type="EMBL" id="CP007202">
    <property type="protein sequence ID" value="AJR04936.1"/>
    <property type="molecule type" value="Genomic_DNA"/>
</dbReference>
<evidence type="ECO:0000313" key="3">
    <source>
        <dbReference type="Proteomes" id="UP000032229"/>
    </source>
</evidence>
<organism evidence="2 3">
    <name type="scientific">Siansivirga zeaxanthinifaciens CC-SAMT-1</name>
    <dbReference type="NCBI Taxonomy" id="1454006"/>
    <lineage>
        <taxon>Bacteria</taxon>
        <taxon>Pseudomonadati</taxon>
        <taxon>Bacteroidota</taxon>
        <taxon>Flavobacteriia</taxon>
        <taxon>Flavobacteriales</taxon>
        <taxon>Flavobacteriaceae</taxon>
        <taxon>Siansivirga</taxon>
    </lineage>
</organism>
<evidence type="ECO:0008006" key="4">
    <source>
        <dbReference type="Google" id="ProtNLM"/>
    </source>
</evidence>
<feature type="signal peptide" evidence="1">
    <location>
        <begin position="1"/>
        <end position="19"/>
    </location>
</feature>
<gene>
    <name evidence="2" type="ORF">AW14_11605</name>
</gene>
<keyword evidence="3" id="KW-1185">Reference proteome</keyword>
<dbReference type="Proteomes" id="UP000032229">
    <property type="component" value="Chromosome"/>
</dbReference>
<accession>A0A0C5W0R9</accession>